<organism evidence="2 3">
    <name type="scientific">Fulvivirga sedimenti</name>
    <dbReference type="NCBI Taxonomy" id="2879465"/>
    <lineage>
        <taxon>Bacteria</taxon>
        <taxon>Pseudomonadati</taxon>
        <taxon>Bacteroidota</taxon>
        <taxon>Cytophagia</taxon>
        <taxon>Cytophagales</taxon>
        <taxon>Fulvivirgaceae</taxon>
        <taxon>Fulvivirga</taxon>
    </lineage>
</organism>
<evidence type="ECO:0000313" key="2">
    <source>
        <dbReference type="EMBL" id="MCA6074461.1"/>
    </source>
</evidence>
<dbReference type="Proteomes" id="UP001139409">
    <property type="component" value="Unassembled WGS sequence"/>
</dbReference>
<dbReference type="RefSeq" id="WP_225697553.1">
    <property type="nucleotide sequence ID" value="NZ_JAIXNE010000001.1"/>
</dbReference>
<keyword evidence="1" id="KW-0732">Signal</keyword>
<proteinExistence type="predicted"/>
<gene>
    <name evidence="2" type="ORF">LDX50_06250</name>
</gene>
<name>A0A9X1KZA2_9BACT</name>
<evidence type="ECO:0008006" key="4">
    <source>
        <dbReference type="Google" id="ProtNLM"/>
    </source>
</evidence>
<reference evidence="2" key="1">
    <citation type="submission" date="2021-09" db="EMBL/GenBank/DDBJ databases">
        <title>Fulvivirga sp. isolated from coastal sediment.</title>
        <authorList>
            <person name="Yu H."/>
        </authorList>
    </citation>
    <scope>NUCLEOTIDE SEQUENCE</scope>
    <source>
        <strain evidence="2">1062</strain>
    </source>
</reference>
<comment type="caution">
    <text evidence="2">The sequence shown here is derived from an EMBL/GenBank/DDBJ whole genome shotgun (WGS) entry which is preliminary data.</text>
</comment>
<keyword evidence="3" id="KW-1185">Reference proteome</keyword>
<sequence length="136" mass="14685">MKIKLSLLLLLLTFMAYSVQAQNVDIGKAMTELTSSLKPEAFKGSWKKNKDSWMEQASGLDISDLSGVSSQMTGLLSNLKKSAFKKGVQKGLLKQLATPKNAAELTEAFKSLVNGIDPSMFVSGFDRGGLLKNLGI</sequence>
<evidence type="ECO:0000256" key="1">
    <source>
        <dbReference type="SAM" id="SignalP"/>
    </source>
</evidence>
<dbReference type="AlphaFoldDB" id="A0A9X1KZA2"/>
<evidence type="ECO:0000313" key="3">
    <source>
        <dbReference type="Proteomes" id="UP001139409"/>
    </source>
</evidence>
<feature type="chain" id="PRO_5040776094" description="DUF2780 domain-containing protein" evidence="1">
    <location>
        <begin position="22"/>
        <end position="136"/>
    </location>
</feature>
<accession>A0A9X1KZA2</accession>
<protein>
    <recommendedName>
        <fullName evidence="4">DUF2780 domain-containing protein</fullName>
    </recommendedName>
</protein>
<feature type="signal peptide" evidence="1">
    <location>
        <begin position="1"/>
        <end position="21"/>
    </location>
</feature>
<dbReference type="EMBL" id="JAIXNE010000001">
    <property type="protein sequence ID" value="MCA6074461.1"/>
    <property type="molecule type" value="Genomic_DNA"/>
</dbReference>